<dbReference type="FunFam" id="3.70.10.10:FF:000001">
    <property type="entry name" value="Proliferating cell nuclear antigen"/>
    <property type="match status" value="1"/>
</dbReference>
<comment type="function">
    <text evidence="6">This protein is an auxiliary protein of DNA polymerase delta and is involved in the control of eukaryotic DNA replication by increasing the polymerase's processibility during elongation of the leading strand. Involved in DNA repair.</text>
</comment>
<dbReference type="GO" id="GO:0006272">
    <property type="term" value="P:leading strand elongation"/>
    <property type="evidence" value="ECO:0007669"/>
    <property type="project" value="TreeGrafter"/>
</dbReference>
<reference evidence="11" key="1">
    <citation type="submission" date="2021-06" db="EMBL/GenBank/DDBJ databases">
        <authorList>
            <person name="Kallberg Y."/>
            <person name="Tangrot J."/>
            <person name="Rosling A."/>
        </authorList>
    </citation>
    <scope>NUCLEOTIDE SEQUENCE</scope>
    <source>
        <strain evidence="11">CL551</strain>
    </source>
</reference>
<dbReference type="Proteomes" id="UP000789342">
    <property type="component" value="Unassembled WGS sequence"/>
</dbReference>
<evidence type="ECO:0000256" key="4">
    <source>
        <dbReference type="ARBA" id="ARBA00023125"/>
    </source>
</evidence>
<dbReference type="PRINTS" id="PR00339">
    <property type="entry name" value="PCNACYCLIN"/>
</dbReference>
<evidence type="ECO:0000259" key="9">
    <source>
        <dbReference type="Pfam" id="PF00705"/>
    </source>
</evidence>
<dbReference type="InterPro" id="IPR022659">
    <property type="entry name" value="Pr_cel_nuc_antig_CS"/>
</dbReference>
<evidence type="ECO:0000256" key="5">
    <source>
        <dbReference type="ARBA" id="ARBA00023242"/>
    </source>
</evidence>
<comment type="caution">
    <text evidence="11">The sequence shown here is derived from an EMBL/GenBank/DDBJ whole genome shotgun (WGS) entry which is preliminary data.</text>
</comment>
<organism evidence="11 12">
    <name type="scientific">Acaulospora morrowiae</name>
    <dbReference type="NCBI Taxonomy" id="94023"/>
    <lineage>
        <taxon>Eukaryota</taxon>
        <taxon>Fungi</taxon>
        <taxon>Fungi incertae sedis</taxon>
        <taxon>Mucoromycota</taxon>
        <taxon>Glomeromycotina</taxon>
        <taxon>Glomeromycetes</taxon>
        <taxon>Diversisporales</taxon>
        <taxon>Acaulosporaceae</taxon>
        <taxon>Acaulospora</taxon>
    </lineage>
</organism>
<evidence type="ECO:0000259" key="10">
    <source>
        <dbReference type="Pfam" id="PF02747"/>
    </source>
</evidence>
<dbReference type="InterPro" id="IPR000730">
    <property type="entry name" value="Pr_cel_nuc_antig"/>
</dbReference>
<dbReference type="InterPro" id="IPR022649">
    <property type="entry name" value="Pr_cel_nuc_antig_C"/>
</dbReference>
<dbReference type="OrthoDB" id="534348at2759"/>
<dbReference type="GO" id="GO:0030337">
    <property type="term" value="F:DNA polymerase processivity factor activity"/>
    <property type="evidence" value="ECO:0007669"/>
    <property type="project" value="InterPro"/>
</dbReference>
<dbReference type="PROSITE" id="PS01251">
    <property type="entry name" value="PCNA_1"/>
    <property type="match status" value="1"/>
</dbReference>
<accession>A0A9N8VTE1</accession>
<dbReference type="AlphaFoldDB" id="A0A9N8VTE1"/>
<proteinExistence type="inferred from homology"/>
<dbReference type="Pfam" id="PF00705">
    <property type="entry name" value="PCNA_N"/>
    <property type="match status" value="1"/>
</dbReference>
<dbReference type="CDD" id="cd00577">
    <property type="entry name" value="PCNA"/>
    <property type="match status" value="1"/>
</dbReference>
<dbReference type="GO" id="GO:0019985">
    <property type="term" value="P:translesion synthesis"/>
    <property type="evidence" value="ECO:0007669"/>
    <property type="project" value="TreeGrafter"/>
</dbReference>
<dbReference type="SUPFAM" id="SSF55979">
    <property type="entry name" value="DNA clamp"/>
    <property type="match status" value="2"/>
</dbReference>
<evidence type="ECO:0000256" key="1">
    <source>
        <dbReference type="ARBA" id="ARBA00004123"/>
    </source>
</evidence>
<keyword evidence="5 7" id="KW-0539">Nucleus</keyword>
<dbReference type="GO" id="GO:0006298">
    <property type="term" value="P:mismatch repair"/>
    <property type="evidence" value="ECO:0007669"/>
    <property type="project" value="TreeGrafter"/>
</dbReference>
<dbReference type="GO" id="GO:0006275">
    <property type="term" value="P:regulation of DNA replication"/>
    <property type="evidence" value="ECO:0007669"/>
    <property type="project" value="InterPro"/>
</dbReference>
<dbReference type="InterPro" id="IPR022648">
    <property type="entry name" value="Pr_cel_nuc_antig_N"/>
</dbReference>
<comment type="similarity">
    <text evidence="2 8">Belongs to the PCNA family.</text>
</comment>
<evidence type="ECO:0000313" key="11">
    <source>
        <dbReference type="EMBL" id="CAG8459284.1"/>
    </source>
</evidence>
<dbReference type="FunFam" id="3.10.150.10:FF:000006">
    <property type="entry name" value="Proliferating cell nuclear antigen"/>
    <property type="match status" value="1"/>
</dbReference>
<dbReference type="PROSITE" id="PS00293">
    <property type="entry name" value="PCNA_2"/>
    <property type="match status" value="1"/>
</dbReference>
<dbReference type="GO" id="GO:0003677">
    <property type="term" value="F:DNA binding"/>
    <property type="evidence" value="ECO:0007669"/>
    <property type="project" value="UniProtKB-KW"/>
</dbReference>
<dbReference type="PANTHER" id="PTHR11352:SF0">
    <property type="entry name" value="PROLIFERATING CELL NUCLEAR ANTIGEN"/>
    <property type="match status" value="1"/>
</dbReference>
<dbReference type="EMBL" id="CAJVPV010000488">
    <property type="protein sequence ID" value="CAG8459284.1"/>
    <property type="molecule type" value="Genomic_DNA"/>
</dbReference>
<comment type="function">
    <text evidence="7">This protein is an auxiliary protein of DNA polymerase delta and is involved in the control of eukaryotic DNA replication by increasing the polymerase's processivity during elongation of the leading strand.</text>
</comment>
<evidence type="ECO:0000256" key="3">
    <source>
        <dbReference type="ARBA" id="ARBA00022705"/>
    </source>
</evidence>
<keyword evidence="4 8" id="KW-0238">DNA-binding</keyword>
<keyword evidence="3 8" id="KW-0235">DNA replication</keyword>
<dbReference type="PANTHER" id="PTHR11352">
    <property type="entry name" value="PROLIFERATING CELL NUCLEAR ANTIGEN"/>
    <property type="match status" value="1"/>
</dbReference>
<sequence length="258" mass="28570">MFEARLTQGGLLKKLLESVKELVTDANFDCSETGIALQAMDNSHVALVSLLLRSDGFDPYRCDRGFSLGVNLNSLNKILRCAGNDDIITLKADDNSADNLGLIFESPTNERVSEYELKLMDIDQEHLSIPDTEYDATIIMPSAEFQRICRDLTVVSESVSIDVTKESIKFTAEGEVGSGSVKLKPTSSIDKPEESVTIELAQAVSLQFSLKYLTNFTKGTPLSDQVMLCLSENMPLLVEYKMDIGYIRYYLAPKIGDE</sequence>
<keyword evidence="12" id="KW-1185">Reference proteome</keyword>
<evidence type="ECO:0000256" key="8">
    <source>
        <dbReference type="RuleBase" id="RU003671"/>
    </source>
</evidence>
<name>A0A9N8VTE1_9GLOM</name>
<feature type="domain" description="Proliferating cell nuclear antigen PCNA C-terminal" evidence="10">
    <location>
        <begin position="129"/>
        <end position="254"/>
    </location>
</feature>
<evidence type="ECO:0000256" key="7">
    <source>
        <dbReference type="RuleBase" id="RU000641"/>
    </source>
</evidence>
<dbReference type="InterPro" id="IPR046938">
    <property type="entry name" value="DNA_clamp_sf"/>
</dbReference>
<dbReference type="Gene3D" id="3.10.150.10">
    <property type="entry name" value="DNA Polymerase III, subunit A, domain 2"/>
    <property type="match status" value="2"/>
</dbReference>
<evidence type="ECO:0000256" key="2">
    <source>
        <dbReference type="ARBA" id="ARBA00010462"/>
    </source>
</evidence>
<evidence type="ECO:0000256" key="6">
    <source>
        <dbReference type="ARBA" id="ARBA00054163"/>
    </source>
</evidence>
<gene>
    <name evidence="11" type="ORF">AMORRO_LOCUS1315</name>
</gene>
<dbReference type="GO" id="GO:0043626">
    <property type="term" value="C:PCNA complex"/>
    <property type="evidence" value="ECO:0007669"/>
    <property type="project" value="UniProtKB-ARBA"/>
</dbReference>
<dbReference type="Pfam" id="PF02747">
    <property type="entry name" value="PCNA_C"/>
    <property type="match status" value="1"/>
</dbReference>
<evidence type="ECO:0000313" key="12">
    <source>
        <dbReference type="Proteomes" id="UP000789342"/>
    </source>
</evidence>
<dbReference type="FunFam" id="3.10.150.10:FF:000008">
    <property type="entry name" value="Proliferating cell nuclear antigen"/>
    <property type="match status" value="1"/>
</dbReference>
<feature type="domain" description="Proliferating cell nuclear antigen PCNA N-terminal" evidence="9">
    <location>
        <begin position="1"/>
        <end position="125"/>
    </location>
</feature>
<protein>
    <recommendedName>
        <fullName evidence="7">DNA sliding clamp PCNA</fullName>
    </recommendedName>
</protein>
<comment type="subcellular location">
    <subcellularLocation>
        <location evidence="1 7">Nucleus</location>
    </subcellularLocation>
</comment>
<dbReference type="NCBIfam" id="TIGR00590">
    <property type="entry name" value="pcna"/>
    <property type="match status" value="1"/>
</dbReference>
<dbReference type="HAMAP" id="MF_00317">
    <property type="entry name" value="DNApol_clamp_arch"/>
    <property type="match status" value="1"/>
</dbReference>